<dbReference type="SUPFAM" id="SSF53335">
    <property type="entry name" value="S-adenosyl-L-methionine-dependent methyltransferases"/>
    <property type="match status" value="1"/>
</dbReference>
<evidence type="ECO:0000256" key="6">
    <source>
        <dbReference type="ARBA" id="ARBA00023125"/>
    </source>
</evidence>
<evidence type="ECO:0000313" key="12">
    <source>
        <dbReference type="Proteomes" id="UP001551482"/>
    </source>
</evidence>
<dbReference type="InterPro" id="IPR001091">
    <property type="entry name" value="RM_Methyltransferase"/>
</dbReference>
<comment type="catalytic activity">
    <reaction evidence="7">
        <text>a 2'-deoxycytidine in DNA + S-adenosyl-L-methionine = an N(4)-methyl-2'-deoxycytidine in DNA + S-adenosyl-L-homocysteine + H(+)</text>
        <dbReference type="Rhea" id="RHEA:16857"/>
        <dbReference type="Rhea" id="RHEA-COMP:11369"/>
        <dbReference type="Rhea" id="RHEA-COMP:13674"/>
        <dbReference type="ChEBI" id="CHEBI:15378"/>
        <dbReference type="ChEBI" id="CHEBI:57856"/>
        <dbReference type="ChEBI" id="CHEBI:59789"/>
        <dbReference type="ChEBI" id="CHEBI:85452"/>
        <dbReference type="ChEBI" id="CHEBI:137933"/>
        <dbReference type="EC" id="2.1.1.113"/>
    </reaction>
</comment>
<dbReference type="PROSITE" id="PS00093">
    <property type="entry name" value="N4_MTASE"/>
    <property type="match status" value="1"/>
</dbReference>
<dbReference type="EC" id="2.1.1.-" evidence="8"/>
<dbReference type="EMBL" id="JBEZFP010000002">
    <property type="protein sequence ID" value="MEU8132184.1"/>
    <property type="molecule type" value="Genomic_DNA"/>
</dbReference>
<keyword evidence="6" id="KW-0238">DNA-binding</keyword>
<evidence type="ECO:0000256" key="3">
    <source>
        <dbReference type="ARBA" id="ARBA00022679"/>
    </source>
</evidence>
<feature type="region of interest" description="Disordered" evidence="9">
    <location>
        <begin position="252"/>
        <end position="295"/>
    </location>
</feature>
<gene>
    <name evidence="11" type="ORF">AB0C36_01605</name>
</gene>
<evidence type="ECO:0000256" key="2">
    <source>
        <dbReference type="ARBA" id="ARBA00022603"/>
    </source>
</evidence>
<dbReference type="Pfam" id="PF01555">
    <property type="entry name" value="N6_N4_Mtase"/>
    <property type="match status" value="1"/>
</dbReference>
<accession>A0ABV3DB12</accession>
<organism evidence="11 12">
    <name type="scientific">Streptodolium elevatio</name>
    <dbReference type="NCBI Taxonomy" id="3157996"/>
    <lineage>
        <taxon>Bacteria</taxon>
        <taxon>Bacillati</taxon>
        <taxon>Actinomycetota</taxon>
        <taxon>Actinomycetes</taxon>
        <taxon>Kitasatosporales</taxon>
        <taxon>Streptomycetaceae</taxon>
        <taxon>Streptodolium</taxon>
    </lineage>
</organism>
<dbReference type="RefSeq" id="WP_358347597.1">
    <property type="nucleotide sequence ID" value="NZ_JBEZFP010000002.1"/>
</dbReference>
<evidence type="ECO:0000256" key="7">
    <source>
        <dbReference type="ARBA" id="ARBA00049120"/>
    </source>
</evidence>
<sequence>MTRRAQRGPHEHGIASPRLSMDEHASASPYVWHRTADVTLCVGDAHDVLASLPDVSVDCVVTSPPYWRLRDYGTGRWSGGEPGCLHPHAAVGMATTGTCVDCGAGWDDVQLGREPTAAEYIDRLRTVFADLARVLVPTGTVWLNLGDSYAANSDGYRCGRPGHPGQPNYRPRADRSDKNLLGMPWRTAFALQDDGWILRNAVVWHKPHAVPTPARDRLACHHEMLFLLVRQERYYFDLDPIRQPYTGDRALSRRAHRGGTKPTTATGTWPLRGLDSTGPTRVPGRNPGDVWTLPTGAPHGGRPVSFPLELPVRCIAAGCPPGGLVLDPFCGASTTGLAARQLGRRYLGIDLNPDFHGIALAHLGLSKNASEPSTEDPSHRGPP</sequence>
<evidence type="ECO:0000256" key="5">
    <source>
        <dbReference type="ARBA" id="ARBA00022747"/>
    </source>
</evidence>
<evidence type="ECO:0000256" key="1">
    <source>
        <dbReference type="ARBA" id="ARBA00010203"/>
    </source>
</evidence>
<dbReference type="GO" id="GO:0032259">
    <property type="term" value="P:methylation"/>
    <property type="evidence" value="ECO:0007669"/>
    <property type="project" value="UniProtKB-KW"/>
</dbReference>
<dbReference type="GO" id="GO:0008168">
    <property type="term" value="F:methyltransferase activity"/>
    <property type="evidence" value="ECO:0007669"/>
    <property type="project" value="UniProtKB-KW"/>
</dbReference>
<protein>
    <recommendedName>
        <fullName evidence="8">Methyltransferase</fullName>
        <ecNumber evidence="8">2.1.1.-</ecNumber>
    </recommendedName>
</protein>
<evidence type="ECO:0000259" key="10">
    <source>
        <dbReference type="Pfam" id="PF01555"/>
    </source>
</evidence>
<keyword evidence="4" id="KW-0949">S-adenosyl-L-methionine</keyword>
<keyword evidence="2 11" id="KW-0489">Methyltransferase</keyword>
<dbReference type="Proteomes" id="UP001551482">
    <property type="component" value="Unassembled WGS sequence"/>
</dbReference>
<proteinExistence type="inferred from homology"/>
<name>A0ABV3DB12_9ACTN</name>
<dbReference type="InterPro" id="IPR002941">
    <property type="entry name" value="DNA_methylase_N4/N6"/>
</dbReference>
<evidence type="ECO:0000256" key="8">
    <source>
        <dbReference type="RuleBase" id="RU362026"/>
    </source>
</evidence>
<evidence type="ECO:0000313" key="11">
    <source>
        <dbReference type="EMBL" id="MEU8132184.1"/>
    </source>
</evidence>
<reference evidence="11 12" key="1">
    <citation type="submission" date="2024-06" db="EMBL/GenBank/DDBJ databases">
        <title>The Natural Products Discovery Center: Release of the First 8490 Sequenced Strains for Exploring Actinobacteria Biosynthetic Diversity.</title>
        <authorList>
            <person name="Kalkreuter E."/>
            <person name="Kautsar S.A."/>
            <person name="Yang D."/>
            <person name="Bader C.D."/>
            <person name="Teijaro C.N."/>
            <person name="Fluegel L."/>
            <person name="Davis C.M."/>
            <person name="Simpson J.R."/>
            <person name="Lauterbach L."/>
            <person name="Steele A.D."/>
            <person name="Gui C."/>
            <person name="Meng S."/>
            <person name="Li G."/>
            <person name="Viehrig K."/>
            <person name="Ye F."/>
            <person name="Su P."/>
            <person name="Kiefer A.F."/>
            <person name="Nichols A."/>
            <person name="Cepeda A.J."/>
            <person name="Yan W."/>
            <person name="Fan B."/>
            <person name="Jiang Y."/>
            <person name="Adhikari A."/>
            <person name="Zheng C.-J."/>
            <person name="Schuster L."/>
            <person name="Cowan T.M."/>
            <person name="Smanski M.J."/>
            <person name="Chevrette M.G."/>
            <person name="De Carvalho L.P.S."/>
            <person name="Shen B."/>
        </authorList>
    </citation>
    <scope>NUCLEOTIDE SEQUENCE [LARGE SCALE GENOMIC DNA]</scope>
    <source>
        <strain evidence="11 12">NPDC048946</strain>
    </source>
</reference>
<comment type="similarity">
    <text evidence="1">Belongs to the N(4)/N(6)-methyltransferase family. N(4) subfamily.</text>
</comment>
<keyword evidence="5" id="KW-0680">Restriction system</keyword>
<keyword evidence="3 11" id="KW-0808">Transferase</keyword>
<keyword evidence="12" id="KW-1185">Reference proteome</keyword>
<dbReference type="Gene3D" id="3.40.50.150">
    <property type="entry name" value="Vaccinia Virus protein VP39"/>
    <property type="match status" value="1"/>
</dbReference>
<evidence type="ECO:0000256" key="9">
    <source>
        <dbReference type="SAM" id="MobiDB-lite"/>
    </source>
</evidence>
<evidence type="ECO:0000256" key="4">
    <source>
        <dbReference type="ARBA" id="ARBA00022691"/>
    </source>
</evidence>
<dbReference type="InterPro" id="IPR029063">
    <property type="entry name" value="SAM-dependent_MTases_sf"/>
</dbReference>
<comment type="caution">
    <text evidence="11">The sequence shown here is derived from an EMBL/GenBank/DDBJ whole genome shotgun (WGS) entry which is preliminary data.</text>
</comment>
<feature type="domain" description="DNA methylase N-4/N-6" evidence="10">
    <location>
        <begin position="57"/>
        <end position="359"/>
    </location>
</feature>
<dbReference type="PRINTS" id="PR00508">
    <property type="entry name" value="S21N4MTFRASE"/>
</dbReference>
<dbReference type="InterPro" id="IPR017985">
    <property type="entry name" value="MeTrfase_CN4_CS"/>
</dbReference>